<comment type="caution">
    <text evidence="1">The sequence shown here is derived from an EMBL/GenBank/DDBJ whole genome shotgun (WGS) entry which is preliminary data.</text>
</comment>
<organism evidence="1 2">
    <name type="scientific">Sphingobium yanoikuyae ATCC 51230</name>
    <dbReference type="NCBI Taxonomy" id="883163"/>
    <lineage>
        <taxon>Bacteria</taxon>
        <taxon>Pseudomonadati</taxon>
        <taxon>Pseudomonadota</taxon>
        <taxon>Alphaproteobacteria</taxon>
        <taxon>Sphingomonadales</taxon>
        <taxon>Sphingomonadaceae</taxon>
        <taxon>Sphingobium</taxon>
    </lineage>
</organism>
<gene>
    <name evidence="1" type="ORF">HMPREF9718_02134</name>
</gene>
<dbReference type="Proteomes" id="UP000009887">
    <property type="component" value="Unassembled WGS sequence"/>
</dbReference>
<accession>K9CUK0</accession>
<dbReference type="RefSeq" id="WP_004209247.1">
    <property type="nucleotide sequence ID" value="NZ_JH992904.1"/>
</dbReference>
<protein>
    <submittedName>
        <fullName evidence="1">Uncharacterized protein</fullName>
    </submittedName>
</protein>
<sequence length="77" mass="8447">MTDQEREFARQAAYLANVHLLADRAEDIAGINGASTLLFNAALASLNRMHDIGHAMTIARIWAESLEAQQATREGTH</sequence>
<reference evidence="1 2" key="1">
    <citation type="submission" date="2012-09" db="EMBL/GenBank/DDBJ databases">
        <title>The Genome Sequence of Sphingobium yanoikuyae ATCC 51230.</title>
        <authorList>
            <consortium name="The Broad Institute Genome Sequencing Platform"/>
            <person name="Earl A."/>
            <person name="Ward D."/>
            <person name="Feldgarden M."/>
            <person name="Gevers D."/>
            <person name="Huys G."/>
            <person name="Walker B."/>
            <person name="Young S.K."/>
            <person name="Zeng Q."/>
            <person name="Gargeya S."/>
            <person name="Fitzgerald M."/>
            <person name="Haas B."/>
            <person name="Abouelleil A."/>
            <person name="Alvarado L."/>
            <person name="Arachchi H.M."/>
            <person name="Berlin A.M."/>
            <person name="Chapman S.B."/>
            <person name="Goldberg J."/>
            <person name="Griggs A."/>
            <person name="Gujja S."/>
            <person name="Hansen M."/>
            <person name="Howarth C."/>
            <person name="Imamovic A."/>
            <person name="Larimer J."/>
            <person name="McCowen C."/>
            <person name="Montmayeur A."/>
            <person name="Murphy C."/>
            <person name="Neiman D."/>
            <person name="Pearson M."/>
            <person name="Priest M."/>
            <person name="Roberts A."/>
            <person name="Saif S."/>
            <person name="Shea T."/>
            <person name="Sisk P."/>
            <person name="Sykes S."/>
            <person name="Wortman J."/>
            <person name="Nusbaum C."/>
            <person name="Birren B."/>
        </authorList>
    </citation>
    <scope>NUCLEOTIDE SEQUENCE [LARGE SCALE GENOMIC DNA]</scope>
    <source>
        <strain evidence="1 2">ATCC 51230</strain>
    </source>
</reference>
<dbReference type="HOGENOM" id="CLU_2636235_0_0_5"/>
<name>K9CUK0_SPHYA</name>
<keyword evidence="2" id="KW-1185">Reference proteome</keyword>
<dbReference type="PATRIC" id="fig|883163.3.peg.2182"/>
<proteinExistence type="predicted"/>
<dbReference type="AlphaFoldDB" id="K9CUK0"/>
<evidence type="ECO:0000313" key="1">
    <source>
        <dbReference type="EMBL" id="EKU74606.1"/>
    </source>
</evidence>
<evidence type="ECO:0000313" key="2">
    <source>
        <dbReference type="Proteomes" id="UP000009887"/>
    </source>
</evidence>
<dbReference type="EMBL" id="AGZU01000008">
    <property type="protein sequence ID" value="EKU74606.1"/>
    <property type="molecule type" value="Genomic_DNA"/>
</dbReference>